<feature type="compositionally biased region" description="Basic and acidic residues" evidence="8">
    <location>
        <begin position="385"/>
        <end position="396"/>
    </location>
</feature>
<dbReference type="GO" id="GO:0005524">
    <property type="term" value="F:ATP binding"/>
    <property type="evidence" value="ECO:0007669"/>
    <property type="project" value="UniProtKB-UniRule"/>
</dbReference>
<dbReference type="SUPFAM" id="SSF53383">
    <property type="entry name" value="PLP-dependent transferases"/>
    <property type="match status" value="1"/>
</dbReference>
<dbReference type="GO" id="GO:0043802">
    <property type="term" value="F:hydrogenobyrinic acid a,c-diamide synthase (glutamine-hydrolysing) activity"/>
    <property type="evidence" value="ECO:0007669"/>
    <property type="project" value="UniProtKB-UniRule"/>
</dbReference>
<comment type="miscellaneous">
    <text evidence="7">The a and c carboxylates of hydrogenobyrinate are activated for nucleophilic attack via formation of a phosphorylated intermediate by ATP. CobB catalyzes first the amidation of the c-carboxylate, and then that of the a-carboxylate.</text>
</comment>
<keyword evidence="3 7" id="KW-0547">Nucleotide-binding</keyword>
<comment type="domain">
    <text evidence="7">Comprises of two domains. The C-terminal domain contains the binding site for glutamine and catalyzes the hydrolysis of this substrate to glutamate and ammonia. The N-terminal domain is anticipated to bind ATP and hydrogenobyrinate and catalyzes the ultimate synthesis of the diamide product. The ammonia produced via the glutaminase domain is probably translocated to the adjacent domain via a molecular tunnel, where it reacts with an activated intermediate.</text>
</comment>
<keyword evidence="7" id="KW-0169">Cobalamin biosynthesis</keyword>
<organism evidence="12 13">
    <name type="scientific">Nocardioides aurantiacus</name>
    <dbReference type="NCBI Taxonomy" id="86796"/>
    <lineage>
        <taxon>Bacteria</taxon>
        <taxon>Bacillati</taxon>
        <taxon>Actinomycetota</taxon>
        <taxon>Actinomycetes</taxon>
        <taxon>Propionibacteriales</taxon>
        <taxon>Nocardioidaceae</taxon>
        <taxon>Nocardioides</taxon>
    </lineage>
</organism>
<dbReference type="Gene3D" id="3.40.50.300">
    <property type="entry name" value="P-loop containing nucleotide triphosphate hydrolases"/>
    <property type="match status" value="1"/>
</dbReference>
<dbReference type="InterPro" id="IPR015421">
    <property type="entry name" value="PyrdxlP-dep_Trfase_major"/>
</dbReference>
<evidence type="ECO:0000259" key="9">
    <source>
        <dbReference type="Pfam" id="PF00155"/>
    </source>
</evidence>
<evidence type="ECO:0000256" key="4">
    <source>
        <dbReference type="ARBA" id="ARBA00022840"/>
    </source>
</evidence>
<dbReference type="Pfam" id="PF01656">
    <property type="entry name" value="CbiA"/>
    <property type="match status" value="1"/>
</dbReference>
<dbReference type="InterPro" id="IPR004839">
    <property type="entry name" value="Aminotransferase_I/II_large"/>
</dbReference>
<gene>
    <name evidence="7" type="primary">cobB</name>
    <name evidence="12" type="ORF">EDD33_1118</name>
</gene>
<evidence type="ECO:0000256" key="6">
    <source>
        <dbReference type="ARBA" id="ARBA00022962"/>
    </source>
</evidence>
<dbReference type="Gene3D" id="3.40.640.10">
    <property type="entry name" value="Type I PLP-dependent aspartate aminotransferase-like (Major domain)"/>
    <property type="match status" value="1"/>
</dbReference>
<comment type="cofactor">
    <cofactor evidence="1 7">
        <name>Mg(2+)</name>
        <dbReference type="ChEBI" id="CHEBI:18420"/>
    </cofactor>
</comment>
<comment type="pathway">
    <text evidence="7">Cofactor biosynthesis; adenosylcobalamin biosynthesis; cob(II)yrinate a,c-diamide from precorrin-2 (aerobic route): step 9/10.</text>
</comment>
<feature type="region of interest" description="Disordered" evidence="8">
    <location>
        <begin position="385"/>
        <end position="404"/>
    </location>
</feature>
<evidence type="ECO:0000256" key="5">
    <source>
        <dbReference type="ARBA" id="ARBA00022842"/>
    </source>
</evidence>
<name>A0A3N2CRW4_9ACTN</name>
<keyword evidence="6 7" id="KW-0315">Glutamine amidotransferase</keyword>
<evidence type="ECO:0000256" key="8">
    <source>
        <dbReference type="SAM" id="MobiDB-lite"/>
    </source>
</evidence>
<dbReference type="Gene3D" id="3.90.1150.10">
    <property type="entry name" value="Aspartate Aminotransferase, domain 1"/>
    <property type="match status" value="1"/>
</dbReference>
<feature type="region of interest" description="Disordered" evidence="8">
    <location>
        <begin position="450"/>
        <end position="485"/>
    </location>
</feature>
<evidence type="ECO:0000259" key="10">
    <source>
        <dbReference type="Pfam" id="PF01656"/>
    </source>
</evidence>
<feature type="compositionally biased region" description="Pro residues" evidence="8">
    <location>
        <begin position="473"/>
        <end position="483"/>
    </location>
</feature>
<keyword evidence="2 7" id="KW-0436">Ligase</keyword>
<dbReference type="GO" id="GO:0042242">
    <property type="term" value="F:cobyrinic acid a,c-diamide synthase activity"/>
    <property type="evidence" value="ECO:0007669"/>
    <property type="project" value="InterPro"/>
</dbReference>
<accession>A0A3N2CRW4</accession>
<feature type="domain" description="CobB/CobQ-like glutamine amidotransferase" evidence="11">
    <location>
        <begin position="268"/>
        <end position="436"/>
    </location>
</feature>
<dbReference type="InterPro" id="IPR015424">
    <property type="entry name" value="PyrdxlP-dep_Trfase"/>
</dbReference>
<evidence type="ECO:0000256" key="7">
    <source>
        <dbReference type="HAMAP-Rule" id="MF_00027"/>
    </source>
</evidence>
<comment type="catalytic activity">
    <reaction evidence="7">
        <text>hydrogenobyrinate + 2 L-glutamine + 2 ATP + 2 H2O = hydrogenobyrinate a,c-diamide + 2 L-glutamate + 2 ADP + 2 phosphate + 2 H(+)</text>
        <dbReference type="Rhea" id="RHEA:12544"/>
        <dbReference type="ChEBI" id="CHEBI:15377"/>
        <dbReference type="ChEBI" id="CHEBI:15378"/>
        <dbReference type="ChEBI" id="CHEBI:29985"/>
        <dbReference type="ChEBI" id="CHEBI:30616"/>
        <dbReference type="ChEBI" id="CHEBI:43474"/>
        <dbReference type="ChEBI" id="CHEBI:58359"/>
        <dbReference type="ChEBI" id="CHEBI:77873"/>
        <dbReference type="ChEBI" id="CHEBI:77874"/>
        <dbReference type="ChEBI" id="CHEBI:456216"/>
        <dbReference type="EC" id="6.3.5.9"/>
    </reaction>
</comment>
<feature type="active site" description="Nucleophile" evidence="7">
    <location>
        <position position="335"/>
    </location>
</feature>
<evidence type="ECO:0000256" key="3">
    <source>
        <dbReference type="ARBA" id="ARBA00022741"/>
    </source>
</evidence>
<dbReference type="CDD" id="cd00609">
    <property type="entry name" value="AAT_like"/>
    <property type="match status" value="1"/>
</dbReference>
<protein>
    <recommendedName>
        <fullName evidence="7">Hydrogenobyrinate a,c-diamide synthase</fullName>
        <ecNumber evidence="7">6.3.5.9</ecNumber>
    </recommendedName>
    <alternativeName>
        <fullName evidence="7">Hydrogenobyrinic acid a,c-diamide synthase</fullName>
    </alternativeName>
</protein>
<feature type="domain" description="Aminotransferase class I/classII large" evidence="9">
    <location>
        <begin position="499"/>
        <end position="812"/>
    </location>
</feature>
<dbReference type="AlphaFoldDB" id="A0A3N2CRW4"/>
<feature type="compositionally biased region" description="Polar residues" evidence="8">
    <location>
        <begin position="457"/>
        <end position="468"/>
    </location>
</feature>
<evidence type="ECO:0000313" key="12">
    <source>
        <dbReference type="EMBL" id="ROR90282.1"/>
    </source>
</evidence>
<evidence type="ECO:0000313" key="13">
    <source>
        <dbReference type="Proteomes" id="UP000281738"/>
    </source>
</evidence>
<dbReference type="Pfam" id="PF07685">
    <property type="entry name" value="GATase_3"/>
    <property type="match status" value="1"/>
</dbReference>
<keyword evidence="4 7" id="KW-0067">ATP-binding</keyword>
<evidence type="ECO:0000256" key="1">
    <source>
        <dbReference type="ARBA" id="ARBA00001946"/>
    </source>
</evidence>
<dbReference type="InterPro" id="IPR027417">
    <property type="entry name" value="P-loop_NTPase"/>
</dbReference>
<evidence type="ECO:0000259" key="11">
    <source>
        <dbReference type="Pfam" id="PF07685"/>
    </source>
</evidence>
<dbReference type="NCBIfam" id="NF005915">
    <property type="entry name" value="PRK07908.1"/>
    <property type="match status" value="1"/>
</dbReference>
<dbReference type="PANTHER" id="PTHR43873:SF1">
    <property type="entry name" value="COBYRINATE A,C-DIAMIDE SYNTHASE"/>
    <property type="match status" value="1"/>
</dbReference>
<evidence type="ECO:0000256" key="2">
    <source>
        <dbReference type="ARBA" id="ARBA00022598"/>
    </source>
</evidence>
<dbReference type="InterPro" id="IPR011698">
    <property type="entry name" value="GATase_3"/>
</dbReference>
<dbReference type="InterPro" id="IPR002586">
    <property type="entry name" value="CobQ/CobB/MinD/ParA_Nub-bd_dom"/>
</dbReference>
<dbReference type="RefSeq" id="WP_211332434.1">
    <property type="nucleotide sequence ID" value="NZ_RKHO01000001.1"/>
</dbReference>
<dbReference type="Pfam" id="PF00155">
    <property type="entry name" value="Aminotran_1_2"/>
    <property type="match status" value="1"/>
</dbReference>
<feature type="site" description="Increases nucleophilicity of active site Cys" evidence="7">
    <location>
        <position position="430"/>
    </location>
</feature>
<dbReference type="InterPro" id="IPR004484">
    <property type="entry name" value="CbiA/CobB_synth"/>
</dbReference>
<dbReference type="GO" id="GO:0030170">
    <property type="term" value="F:pyridoxal phosphate binding"/>
    <property type="evidence" value="ECO:0007669"/>
    <property type="project" value="InterPro"/>
</dbReference>
<keyword evidence="13" id="KW-1185">Reference proteome</keyword>
<dbReference type="SUPFAM" id="SSF52540">
    <property type="entry name" value="P-loop containing nucleoside triphosphate hydrolases"/>
    <property type="match status" value="1"/>
</dbReference>
<dbReference type="NCBIfam" id="NF002204">
    <property type="entry name" value="PRK01077.1"/>
    <property type="match status" value="1"/>
</dbReference>
<dbReference type="Gene3D" id="3.40.50.880">
    <property type="match status" value="1"/>
</dbReference>
<dbReference type="CDD" id="cd03130">
    <property type="entry name" value="GATase1_CobB"/>
    <property type="match status" value="1"/>
</dbReference>
<dbReference type="EMBL" id="RKHO01000001">
    <property type="protein sequence ID" value="ROR90282.1"/>
    <property type="molecule type" value="Genomic_DNA"/>
</dbReference>
<comment type="function">
    <text evidence="7">Catalyzes the ATP-dependent amidation of the two carboxylate groups at positions a and c of hydrogenobyrinate, using either L-glutamine or ammonia as the nitrogen source.</text>
</comment>
<proteinExistence type="inferred from homology"/>
<keyword evidence="5 7" id="KW-0460">Magnesium</keyword>
<dbReference type="PROSITE" id="PS51274">
    <property type="entry name" value="GATASE_COBBQ"/>
    <property type="match status" value="1"/>
</dbReference>
<dbReference type="EC" id="6.3.5.9" evidence="7"/>
<dbReference type="UniPathway" id="UPA00148">
    <property type="reaction ID" value="UER00220"/>
</dbReference>
<dbReference type="CDD" id="cd05388">
    <property type="entry name" value="CobB_N"/>
    <property type="match status" value="1"/>
</dbReference>
<dbReference type="PANTHER" id="PTHR43873">
    <property type="entry name" value="COBYRINATE A,C-DIAMIDE SYNTHASE"/>
    <property type="match status" value="1"/>
</dbReference>
<dbReference type="HAMAP" id="MF_00027">
    <property type="entry name" value="CobB_CbiA"/>
    <property type="match status" value="1"/>
</dbReference>
<feature type="domain" description="CobQ/CobB/MinD/ParA nucleotide binding" evidence="10">
    <location>
        <begin position="9"/>
        <end position="190"/>
    </location>
</feature>
<dbReference type="InterPro" id="IPR015422">
    <property type="entry name" value="PyrdxlP-dep_Trfase_small"/>
</dbReference>
<dbReference type="Proteomes" id="UP000281738">
    <property type="component" value="Unassembled WGS sequence"/>
</dbReference>
<reference evidence="12 13" key="1">
    <citation type="submission" date="2018-11" db="EMBL/GenBank/DDBJ databases">
        <title>Sequencing the genomes of 1000 actinobacteria strains.</title>
        <authorList>
            <person name="Klenk H.-P."/>
        </authorList>
    </citation>
    <scope>NUCLEOTIDE SEQUENCE [LARGE SCALE GENOMIC DNA]</scope>
    <source>
        <strain evidence="12 13">DSM 12652</strain>
    </source>
</reference>
<dbReference type="SUPFAM" id="SSF52317">
    <property type="entry name" value="Class I glutamine amidotransferase-like"/>
    <property type="match status" value="1"/>
</dbReference>
<comment type="similarity">
    <text evidence="7">Belongs to the CobB/CbiA family.</text>
</comment>
<dbReference type="InterPro" id="IPR029062">
    <property type="entry name" value="Class_I_gatase-like"/>
</dbReference>
<dbReference type="NCBIfam" id="TIGR00379">
    <property type="entry name" value="cobB"/>
    <property type="match status" value="1"/>
</dbReference>
<sequence length="821" mass="85566">MSTRLPRFVVAAPATGQGKTTVATGLMAALSRAGHEVSGHKVGPDYIDPGYHALASGRPGRNLDPHLVGEERVAPLLLHGAAGADVAVVEGVMGLFDGRMGGEGFSSTAHVAHLTRTPVVLVVDISRSSRSIGAVVHGMSTFDPRITVAGVILNKAGSPRQVAEVRSSIRVPVLGTIGRDDAFSAPSRHLGLVPAAERDEAAHALDRLAEHVAESVDLQALMELAASAPDLDETPWDPAAEVCAPVSDARPVVAMAGGRAFTFRYTETEELLRAAGCDVVAFDPLTDAFLPAGTSGLYLGGGFPEVHAETLTANASLREDLRAAVARGVPTVAECAGLLYLCDTVDDSPMVGALSATAAMTPRLTLRYPRATATTDSLLTRAGEEVTGHEFHRTRTDPPAGSEGPWVAGWAIDGEATGFASDSVHASYLHTHWAGHPHLAQRFADAAHAALRDGRGATSSGTRDTSSVEPVATPVPPPNPDLLPDPLRHHGDVEAEPGLLDLAVNVYAGPRPPWLDAALHESLELVDRYPSPTAAEAAVAARHGRAPEEVLATAGAAEAFTLVARLRPWRRPVVVHPQFTEPHAALEQAGHAVTTVTCTRESGFALDPAAVPEDADLVVVGNPTNPTGVLHPAAVVEQLLRPHRLVVVDEAFMDTVPGEGESLTARTRAGLVVLRSLTKHWAIPGVRAGYLLGAPDVVAELRRAQTPWSVSSTAAAATTACASPAAAEESERRAHTVAGWRTALEKGLAERGIAHVPSATSFVLAEVGEGVHAALRAAGVAVRRADTFPGLGPAWVRIAVRPEAHTTQLLAALDALPHGAS</sequence>
<dbReference type="GO" id="GO:0009236">
    <property type="term" value="P:cobalamin biosynthetic process"/>
    <property type="evidence" value="ECO:0007669"/>
    <property type="project" value="UniProtKB-UniRule"/>
</dbReference>
<comment type="caution">
    <text evidence="12">The sequence shown here is derived from an EMBL/GenBank/DDBJ whole genome shotgun (WGS) entry which is preliminary data.</text>
</comment>